<feature type="compositionally biased region" description="Polar residues" evidence="1">
    <location>
        <begin position="1"/>
        <end position="17"/>
    </location>
</feature>
<evidence type="ECO:0000313" key="3">
    <source>
        <dbReference type="EMBL" id="ORX47083.1"/>
    </source>
</evidence>
<dbReference type="Pfam" id="PF00397">
    <property type="entry name" value="WW"/>
    <property type="match status" value="1"/>
</dbReference>
<protein>
    <recommendedName>
        <fullName evidence="2">WW domain-containing protein</fullName>
    </recommendedName>
</protein>
<dbReference type="SUPFAM" id="SSF51045">
    <property type="entry name" value="WW domain"/>
    <property type="match status" value="1"/>
</dbReference>
<feature type="region of interest" description="Disordered" evidence="1">
    <location>
        <begin position="248"/>
        <end position="280"/>
    </location>
</feature>
<dbReference type="Gene3D" id="2.20.70.10">
    <property type="match status" value="1"/>
</dbReference>
<feature type="compositionally biased region" description="Acidic residues" evidence="1">
    <location>
        <begin position="126"/>
        <end position="139"/>
    </location>
</feature>
<dbReference type="InterPro" id="IPR001202">
    <property type="entry name" value="WW_dom"/>
</dbReference>
<dbReference type="AlphaFoldDB" id="A0A1Y1V588"/>
<feature type="region of interest" description="Disordered" evidence="1">
    <location>
        <begin position="92"/>
        <end position="193"/>
    </location>
</feature>
<feature type="compositionally biased region" description="Basic and acidic residues" evidence="1">
    <location>
        <begin position="103"/>
        <end position="118"/>
    </location>
</feature>
<dbReference type="SMART" id="SM00456">
    <property type="entry name" value="WW"/>
    <property type="match status" value="1"/>
</dbReference>
<feature type="compositionally biased region" description="Basic and acidic residues" evidence="1">
    <location>
        <begin position="406"/>
        <end position="417"/>
    </location>
</feature>
<feature type="compositionally biased region" description="Polar residues" evidence="1">
    <location>
        <begin position="179"/>
        <end position="191"/>
    </location>
</feature>
<evidence type="ECO:0000313" key="4">
    <source>
        <dbReference type="Proteomes" id="UP000193719"/>
    </source>
</evidence>
<dbReference type="OrthoDB" id="2162066at2759"/>
<gene>
    <name evidence="3" type="ORF">BCR36DRAFT_405438</name>
</gene>
<evidence type="ECO:0000256" key="1">
    <source>
        <dbReference type="SAM" id="MobiDB-lite"/>
    </source>
</evidence>
<evidence type="ECO:0000259" key="2">
    <source>
        <dbReference type="PROSITE" id="PS50020"/>
    </source>
</evidence>
<feature type="compositionally biased region" description="Basic and acidic residues" evidence="1">
    <location>
        <begin position="248"/>
        <end position="275"/>
    </location>
</feature>
<proteinExistence type="predicted"/>
<reference evidence="3 4" key="1">
    <citation type="submission" date="2016-08" db="EMBL/GenBank/DDBJ databases">
        <title>Genomes of anaerobic fungi encode conserved fungal cellulosomes for biomass hydrolysis.</title>
        <authorList>
            <consortium name="DOE Joint Genome Institute"/>
            <person name="Haitjema C.H."/>
            <person name="Gilmore S.P."/>
            <person name="Henske J.K."/>
            <person name="Solomon K.V."/>
            <person name="De Groot R."/>
            <person name="Kuo A."/>
            <person name="Mondo S.J."/>
            <person name="Salamov A.A."/>
            <person name="Labutti K."/>
            <person name="Zhao Z."/>
            <person name="Chiniquy J."/>
            <person name="Barry K."/>
            <person name="Brewer H.M."/>
            <person name="Purvine S.O."/>
            <person name="Wright A.T."/>
            <person name="Boxma B."/>
            <person name="Van Alen T."/>
            <person name="Hackstein J.H."/>
            <person name="Baker S.E."/>
            <person name="Grigoriev I.V."/>
            <person name="O'Malley M.A."/>
        </authorList>
    </citation>
    <scope>NUCLEOTIDE SEQUENCE [LARGE SCALE GENOMIC DNA]</scope>
    <source>
        <strain evidence="4">finn</strain>
    </source>
</reference>
<keyword evidence="4" id="KW-1185">Reference proteome</keyword>
<feature type="compositionally biased region" description="Low complexity" evidence="1">
    <location>
        <begin position="159"/>
        <end position="178"/>
    </location>
</feature>
<feature type="compositionally biased region" description="Basic and acidic residues" evidence="1">
    <location>
        <begin position="140"/>
        <end position="151"/>
    </location>
</feature>
<dbReference type="CDD" id="cd00201">
    <property type="entry name" value="WW"/>
    <property type="match status" value="1"/>
</dbReference>
<dbReference type="InterPro" id="IPR036020">
    <property type="entry name" value="WW_dom_sf"/>
</dbReference>
<feature type="compositionally biased region" description="Low complexity" evidence="1">
    <location>
        <begin position="25"/>
        <end position="45"/>
    </location>
</feature>
<organism evidence="3 4">
    <name type="scientific">Piromyces finnis</name>
    <dbReference type="NCBI Taxonomy" id="1754191"/>
    <lineage>
        <taxon>Eukaryota</taxon>
        <taxon>Fungi</taxon>
        <taxon>Fungi incertae sedis</taxon>
        <taxon>Chytridiomycota</taxon>
        <taxon>Chytridiomycota incertae sedis</taxon>
        <taxon>Neocallimastigomycetes</taxon>
        <taxon>Neocallimastigales</taxon>
        <taxon>Neocallimastigaceae</taxon>
        <taxon>Piromyces</taxon>
    </lineage>
</organism>
<dbReference type="EMBL" id="MCFH01000032">
    <property type="protein sequence ID" value="ORX47083.1"/>
    <property type="molecule type" value="Genomic_DNA"/>
</dbReference>
<feature type="region of interest" description="Disordered" evidence="1">
    <location>
        <begin position="374"/>
        <end position="417"/>
    </location>
</feature>
<feature type="region of interest" description="Disordered" evidence="1">
    <location>
        <begin position="1"/>
        <end position="72"/>
    </location>
</feature>
<accession>A0A1Y1V588</accession>
<feature type="domain" description="WW" evidence="2">
    <location>
        <begin position="67"/>
        <end position="101"/>
    </location>
</feature>
<reference evidence="3 4" key="2">
    <citation type="submission" date="2016-08" db="EMBL/GenBank/DDBJ databases">
        <title>Pervasive Adenine N6-methylation of Active Genes in Fungi.</title>
        <authorList>
            <consortium name="DOE Joint Genome Institute"/>
            <person name="Mondo S.J."/>
            <person name="Dannebaum R.O."/>
            <person name="Kuo R.C."/>
            <person name="Labutti K."/>
            <person name="Haridas S."/>
            <person name="Kuo A."/>
            <person name="Salamov A."/>
            <person name="Ahrendt S.R."/>
            <person name="Lipzen A."/>
            <person name="Sullivan W."/>
            <person name="Andreopoulos W.B."/>
            <person name="Clum A."/>
            <person name="Lindquist E."/>
            <person name="Daum C."/>
            <person name="Ramamoorthy G.K."/>
            <person name="Gryganskyi A."/>
            <person name="Culley D."/>
            <person name="Magnuson J.K."/>
            <person name="James T.Y."/>
            <person name="O'Malley M.A."/>
            <person name="Stajich J.E."/>
            <person name="Spatafora J.W."/>
            <person name="Visel A."/>
            <person name="Grigoriev I.V."/>
        </authorList>
    </citation>
    <scope>NUCLEOTIDE SEQUENCE [LARGE SCALE GENOMIC DNA]</scope>
    <source>
        <strain evidence="4">finn</strain>
    </source>
</reference>
<dbReference type="Proteomes" id="UP000193719">
    <property type="component" value="Unassembled WGS sequence"/>
</dbReference>
<dbReference type="PROSITE" id="PS50020">
    <property type="entry name" value="WW_DOMAIN_2"/>
    <property type="match status" value="1"/>
</dbReference>
<name>A0A1Y1V588_9FUNG</name>
<sequence length="417" mass="47956">MSVENSTSSTSDVQEINDSIEKENTTTAENDTTTDNNITDSESNTAVQPKDEKEEALTPPPPPPLKMPENSVWEACWDENTKNYYYWNTETDEVTWDNPFEGNEDKVETKNNEKKSDDASPQDLASGDEDYEIEVEGYEEALKEQQQKQQEEEKETENDNNNNTTTTTTTTTLATTTTIDPSTSVYTNPTDPNYYYGYDATSGYDYSQYASYYDQYNYAAYPTDYSAPADKDTLSNFDSLLNKIDDAKEKFGDLSGPDKDKKEGGEKDNTDKESDTGVTASTTATNYYENYWNYPPQQYVYPPQETSSSTTTPGQFQEYSVSGYFNKRTGRFQQNTSDIMINTKDYFTPESKGERQMQYYFNPEAYQQHYNTIHQSRGGEGDNNKSGKRKLSRKEIEHFKKMKKQKRDDKLKRKYMD</sequence>
<comment type="caution">
    <text evidence="3">The sequence shown here is derived from an EMBL/GenBank/DDBJ whole genome shotgun (WGS) entry which is preliminary data.</text>
</comment>